<protein>
    <submittedName>
        <fullName evidence="3">Uncharacterized protein</fullName>
    </submittedName>
</protein>
<feature type="transmembrane region" description="Helical" evidence="2">
    <location>
        <begin position="182"/>
        <end position="205"/>
    </location>
</feature>
<proteinExistence type="predicted"/>
<dbReference type="EMBL" id="CAJGYO010000003">
    <property type="protein sequence ID" value="CAD6221646.1"/>
    <property type="molecule type" value="Genomic_DNA"/>
</dbReference>
<dbReference type="Proteomes" id="UP000604825">
    <property type="component" value="Unassembled WGS sequence"/>
</dbReference>
<evidence type="ECO:0000256" key="2">
    <source>
        <dbReference type="SAM" id="Phobius"/>
    </source>
</evidence>
<keyword evidence="2" id="KW-1133">Transmembrane helix</keyword>
<dbReference type="PANTHER" id="PTHR33115:SF56">
    <property type="entry name" value="OS05G0239400 PROTEIN"/>
    <property type="match status" value="1"/>
</dbReference>
<keyword evidence="4" id="KW-1185">Reference proteome</keyword>
<keyword evidence="2" id="KW-0812">Transmembrane</keyword>
<organism evidence="3 4">
    <name type="scientific">Miscanthus lutarioriparius</name>
    <dbReference type="NCBI Taxonomy" id="422564"/>
    <lineage>
        <taxon>Eukaryota</taxon>
        <taxon>Viridiplantae</taxon>
        <taxon>Streptophyta</taxon>
        <taxon>Embryophyta</taxon>
        <taxon>Tracheophyta</taxon>
        <taxon>Spermatophyta</taxon>
        <taxon>Magnoliopsida</taxon>
        <taxon>Liliopsida</taxon>
        <taxon>Poales</taxon>
        <taxon>Poaceae</taxon>
        <taxon>PACMAD clade</taxon>
        <taxon>Panicoideae</taxon>
        <taxon>Andropogonodae</taxon>
        <taxon>Andropogoneae</taxon>
        <taxon>Saccharinae</taxon>
        <taxon>Miscanthus</taxon>
    </lineage>
</organism>
<gene>
    <name evidence="3" type="ORF">NCGR_LOCUS14883</name>
</gene>
<name>A0A811NGY6_9POAL</name>
<evidence type="ECO:0000313" key="3">
    <source>
        <dbReference type="EMBL" id="CAD6221646.1"/>
    </source>
</evidence>
<sequence>MGRCRCFPVALRKLIGLEPEGDDNVVERPEELINRYVRLMTATANITSGLGTLALLWSTVVLLGGFVAVLGMKDFWTLTLLSFLLACRVVDNYDKEFKRGIYTEEVKIMSFVRRQKWIDEATAMCQRFMLGTALLPKYILLSCLLLLSFNVAPFVSLGISVRRLVRRDYGDAGGDVANRAKLNAALDIFYALALLQSLFVVYWVALQVMLDASVLEVTAVTSKQYGGEEWSLTLVDMYRSETRRKFRKDGELPGNWNFITYGVELLQSASGDDDHRWGARILDKLISGKDKSVRQELLSSRLSIQNLMGMIGRRRGAADGDMENRERATTIVAHLASDLHITSFPGTLQCICSLLESTSSCDCEPKSHACPSGNPDEQATLPTDENDHQHGSLETSEHQDDGTHMDMFIIFGLAAKRKRKQIKKDFEDNPIIRVRQLDKELKKYSESKYRRSYKSRGAKELISQGLLILERLTQDQGNCTEISKDQSLLSRITSPLMRSASHGDFLTKLSDNTTVEMLSKSLTVLSRLLTGAGDDVTRLHQKLASNTEAVSNLMGILENDSEGAQKLHEQALEILTELAFDGSFKELDFNKLFKALLRIFLEKETNNITKQEPNNNATSQVEPADTERAPKLRGNAGEALARLLPVRAARGIISKQEAIDLLNKVLHKILSSKMGTTADAVEIVVENQPQEDADTDSVQPPIQENEKQSEERKFMAAMLSLAVVICNENMISKEDFACATATPRDGAVAKKLKEILQVNKQSTAQCLRIVKLTCQVVIVMIEVKPSCIAHFNEHNFKGTLAEALETMSEVDDCMLFAGNECEVIKPARSLTSLVKEAHELLKTAQEQGNCEWGEDLRKHDCEQFPGQTKQICSTSHEEHCNKLPRILGYWQNKVGQHALLKDLHGRSYIADIMGGMSGCFFDGNEVDGSVPDRTISTTLSSYCAYLMAFVPELLPDEELDTRITFQEVRLEAHNMLSKDTTLHAKYVWMKHYKEQQSDHERILIKGILLGRKLEEIGDDIRWKILADF</sequence>
<feature type="transmembrane region" description="Helical" evidence="2">
    <location>
        <begin position="50"/>
        <end position="72"/>
    </location>
</feature>
<evidence type="ECO:0000256" key="1">
    <source>
        <dbReference type="SAM" id="MobiDB-lite"/>
    </source>
</evidence>
<keyword evidence="2" id="KW-0472">Membrane</keyword>
<dbReference type="PANTHER" id="PTHR33115">
    <property type="entry name" value="ARM REPEAT SUPERFAMILY PROTEIN"/>
    <property type="match status" value="1"/>
</dbReference>
<feature type="compositionally biased region" description="Basic and acidic residues" evidence="1">
    <location>
        <begin position="385"/>
        <end position="399"/>
    </location>
</feature>
<dbReference type="OrthoDB" id="679747at2759"/>
<dbReference type="SUPFAM" id="SSF48371">
    <property type="entry name" value="ARM repeat"/>
    <property type="match status" value="1"/>
</dbReference>
<feature type="region of interest" description="Disordered" evidence="1">
    <location>
        <begin position="364"/>
        <end position="399"/>
    </location>
</feature>
<comment type="caution">
    <text evidence="3">The sequence shown here is derived from an EMBL/GenBank/DDBJ whole genome shotgun (WGS) entry which is preliminary data.</text>
</comment>
<feature type="transmembrane region" description="Helical" evidence="2">
    <location>
        <begin position="138"/>
        <end position="161"/>
    </location>
</feature>
<dbReference type="AlphaFoldDB" id="A0A811NGY6"/>
<dbReference type="InterPro" id="IPR016024">
    <property type="entry name" value="ARM-type_fold"/>
</dbReference>
<evidence type="ECO:0000313" key="4">
    <source>
        <dbReference type="Proteomes" id="UP000604825"/>
    </source>
</evidence>
<accession>A0A811NGY6</accession>
<reference evidence="3" key="1">
    <citation type="submission" date="2020-10" db="EMBL/GenBank/DDBJ databases">
        <authorList>
            <person name="Han B."/>
            <person name="Lu T."/>
            <person name="Zhao Q."/>
            <person name="Huang X."/>
            <person name="Zhao Y."/>
        </authorList>
    </citation>
    <scope>NUCLEOTIDE SEQUENCE</scope>
</reference>